<evidence type="ECO:0000256" key="2">
    <source>
        <dbReference type="ARBA" id="ARBA00022692"/>
    </source>
</evidence>
<dbReference type="OrthoDB" id="9814591at2"/>
<evidence type="ECO:0000256" key="5">
    <source>
        <dbReference type="ARBA" id="ARBA00023239"/>
    </source>
</evidence>
<dbReference type="NCBIfam" id="TIGR00247">
    <property type="entry name" value="endolytic transglycosylase MltG"/>
    <property type="match status" value="1"/>
</dbReference>
<dbReference type="GO" id="GO:0005886">
    <property type="term" value="C:plasma membrane"/>
    <property type="evidence" value="ECO:0007669"/>
    <property type="project" value="UniProtKB-SubCell"/>
</dbReference>
<dbReference type="EMBL" id="PJNH01000001">
    <property type="protein sequence ID" value="PKR79077.1"/>
    <property type="molecule type" value="Genomic_DNA"/>
</dbReference>
<dbReference type="PANTHER" id="PTHR30518:SF2">
    <property type="entry name" value="ENDOLYTIC MUREIN TRANSGLYCOSYLASE"/>
    <property type="match status" value="1"/>
</dbReference>
<dbReference type="Proteomes" id="UP000243524">
    <property type="component" value="Unassembled WGS sequence"/>
</dbReference>
<dbReference type="EC" id="4.2.2.29" evidence="7"/>
<comment type="similarity">
    <text evidence="7">Belongs to the transglycosylase MltG family.</text>
</comment>
<dbReference type="Gene3D" id="3.30.1490.480">
    <property type="entry name" value="Endolytic murein transglycosylase"/>
    <property type="match status" value="1"/>
</dbReference>
<dbReference type="GO" id="GO:0009252">
    <property type="term" value="P:peptidoglycan biosynthetic process"/>
    <property type="evidence" value="ECO:0007669"/>
    <property type="project" value="UniProtKB-UniRule"/>
</dbReference>
<keyword evidence="9" id="KW-1185">Reference proteome</keyword>
<dbReference type="AlphaFoldDB" id="A0A2I0QXL1"/>
<evidence type="ECO:0000256" key="7">
    <source>
        <dbReference type="HAMAP-Rule" id="MF_02065"/>
    </source>
</evidence>
<keyword evidence="6 7" id="KW-0961">Cell wall biogenesis/degradation</keyword>
<comment type="catalytic activity">
    <reaction evidence="7">
        <text>a peptidoglycan chain = a peptidoglycan chain with N-acetyl-1,6-anhydromuramyl-[peptide] at the reducing end + a peptidoglycan chain with N-acetylglucosamine at the non-reducing end.</text>
        <dbReference type="EC" id="4.2.2.29"/>
    </reaction>
</comment>
<feature type="site" description="Important for catalytic activity" evidence="7">
    <location>
        <position position="259"/>
    </location>
</feature>
<comment type="function">
    <text evidence="7">Functions as a peptidoglycan terminase that cleaves nascent peptidoglycan strands endolytically to terminate their elongation.</text>
</comment>
<accession>A0A2I0QXL1</accession>
<keyword evidence="2 7" id="KW-0812">Transmembrane</keyword>
<dbReference type="GO" id="GO:0071555">
    <property type="term" value="P:cell wall organization"/>
    <property type="evidence" value="ECO:0007669"/>
    <property type="project" value="UniProtKB-KW"/>
</dbReference>
<evidence type="ECO:0000313" key="9">
    <source>
        <dbReference type="Proteomes" id="UP000243524"/>
    </source>
</evidence>
<evidence type="ECO:0000256" key="1">
    <source>
        <dbReference type="ARBA" id="ARBA00022475"/>
    </source>
</evidence>
<keyword evidence="4 7" id="KW-0472">Membrane</keyword>
<sequence length="380" mass="43765">MTDSNEKHSYIEQRNKRAKEAKISRRIILVVLLTLMIAIGLGGYYGYNYITEGLSPVDPDNEEIVDVEIPIGSSTTSIAETLEEKNLINDALIFQLYVKFKNESGFQAGEYQFSQSMTIDEYIESLKTGKILVEPLFTVTIPEGTTLEEIAEIYGEETSIDPEEFMTKMENEEYIQSLIDMYPNLLSEDILAEEIKYPLEGYLFGITYSFYEEDPSIEQVVEMMLQQTQNQLEPYMGEIAESDYTVHEALTMASLIEEEAVSEEDRFMIAGVFENRMNPEDPANEMPLQTDPTILYALGEHKDRVLKKDLDVESPYNTYQNRGLPPGPISNFRMNAFEAALQPREHDYFYFLADYEGEVHYAETNQEHNQNRQEHRPPQD</sequence>
<feature type="transmembrane region" description="Helical" evidence="7">
    <location>
        <begin position="27"/>
        <end position="47"/>
    </location>
</feature>
<protein>
    <recommendedName>
        <fullName evidence="7">Endolytic murein transglycosylase</fullName>
        <ecNumber evidence="7">4.2.2.29</ecNumber>
    </recommendedName>
    <alternativeName>
        <fullName evidence="7">Peptidoglycan lytic transglycosylase</fullName>
    </alternativeName>
    <alternativeName>
        <fullName evidence="7">Peptidoglycan polymerization terminase</fullName>
    </alternativeName>
</protein>
<keyword evidence="5 7" id="KW-0456">Lyase</keyword>
<comment type="subcellular location">
    <subcellularLocation>
        <location evidence="7">Cell membrane</location>
        <topology evidence="7">Single-pass membrane protein</topology>
    </subcellularLocation>
</comment>
<keyword evidence="1 7" id="KW-1003">Cell membrane</keyword>
<evidence type="ECO:0000256" key="6">
    <source>
        <dbReference type="ARBA" id="ARBA00023316"/>
    </source>
</evidence>
<name>A0A2I0QXL1_9BACI</name>
<keyword evidence="3 7" id="KW-1133">Transmembrane helix</keyword>
<evidence type="ECO:0000256" key="3">
    <source>
        <dbReference type="ARBA" id="ARBA00022989"/>
    </source>
</evidence>
<dbReference type="CDD" id="cd08010">
    <property type="entry name" value="MltG_like"/>
    <property type="match status" value="1"/>
</dbReference>
<proteinExistence type="inferred from homology"/>
<dbReference type="GO" id="GO:0008932">
    <property type="term" value="F:lytic endotransglycosylase activity"/>
    <property type="evidence" value="ECO:0007669"/>
    <property type="project" value="UniProtKB-UniRule"/>
</dbReference>
<dbReference type="RefSeq" id="WP_101330821.1">
    <property type="nucleotide sequence ID" value="NZ_PJNH01000001.1"/>
</dbReference>
<dbReference type="InterPro" id="IPR003770">
    <property type="entry name" value="MLTG-like"/>
</dbReference>
<reference evidence="8 9" key="1">
    <citation type="submission" date="2017-06" db="EMBL/GenBank/DDBJ databases">
        <title>the draft geome sequence of Illustriluteabacillus marina B3227.</title>
        <authorList>
            <person name="He R.-H."/>
            <person name="Du Z.-J."/>
        </authorList>
    </citation>
    <scope>NUCLEOTIDE SEQUENCE [LARGE SCALE GENOMIC DNA]</scope>
    <source>
        <strain evidence="8 9">B3227</strain>
    </source>
</reference>
<dbReference type="Pfam" id="PF02618">
    <property type="entry name" value="YceG"/>
    <property type="match status" value="1"/>
</dbReference>
<comment type="caution">
    <text evidence="8">The sequence shown here is derived from an EMBL/GenBank/DDBJ whole genome shotgun (WGS) entry which is preliminary data.</text>
</comment>
<evidence type="ECO:0000313" key="8">
    <source>
        <dbReference type="EMBL" id="PKR79077.1"/>
    </source>
</evidence>
<dbReference type="HAMAP" id="MF_02065">
    <property type="entry name" value="MltG"/>
    <property type="match status" value="1"/>
</dbReference>
<evidence type="ECO:0000256" key="4">
    <source>
        <dbReference type="ARBA" id="ARBA00023136"/>
    </source>
</evidence>
<organism evidence="8 9">
    <name type="scientific">Halalkalibacillus sediminis</name>
    <dbReference type="NCBI Taxonomy" id="2018042"/>
    <lineage>
        <taxon>Bacteria</taxon>
        <taxon>Bacillati</taxon>
        <taxon>Bacillota</taxon>
        <taxon>Bacilli</taxon>
        <taxon>Bacillales</taxon>
        <taxon>Bacillaceae</taxon>
        <taxon>Halalkalibacillus</taxon>
    </lineage>
</organism>
<dbReference type="PANTHER" id="PTHR30518">
    <property type="entry name" value="ENDOLYTIC MUREIN TRANSGLYCOSYLASE"/>
    <property type="match status" value="1"/>
</dbReference>
<gene>
    <name evidence="7" type="primary">mltG</name>
    <name evidence="8" type="ORF">CEY16_04810</name>
</gene>